<gene>
    <name evidence="1" type="ORF">AaeL_AAEL017343</name>
</gene>
<proteinExistence type="predicted"/>
<dbReference type="AlphaFoldDB" id="J9HRX7"/>
<reference evidence="1" key="3">
    <citation type="submission" date="2012-09" db="EMBL/GenBank/DDBJ databases">
        <authorList>
            <consortium name="VectorBase"/>
        </authorList>
    </citation>
    <scope>NUCLEOTIDE SEQUENCE</scope>
    <source>
        <strain evidence="1">Liverpool</strain>
    </source>
</reference>
<organism evidence="1 2">
    <name type="scientific">Aedes aegypti</name>
    <name type="common">Yellowfever mosquito</name>
    <name type="synonym">Culex aegypti</name>
    <dbReference type="NCBI Taxonomy" id="7159"/>
    <lineage>
        <taxon>Eukaryota</taxon>
        <taxon>Metazoa</taxon>
        <taxon>Ecdysozoa</taxon>
        <taxon>Arthropoda</taxon>
        <taxon>Hexapoda</taxon>
        <taxon>Insecta</taxon>
        <taxon>Pterygota</taxon>
        <taxon>Neoptera</taxon>
        <taxon>Endopterygota</taxon>
        <taxon>Diptera</taxon>
        <taxon>Nematocera</taxon>
        <taxon>Culicoidea</taxon>
        <taxon>Culicidae</taxon>
        <taxon>Culicinae</taxon>
        <taxon>Aedini</taxon>
        <taxon>Aedes</taxon>
        <taxon>Stegomyia</taxon>
    </lineage>
</organism>
<dbReference type="EMBL" id="CH477212">
    <property type="protein sequence ID" value="EJY57363.1"/>
    <property type="molecule type" value="Genomic_DNA"/>
</dbReference>
<sequence length="107" mass="12232">MVFLDLYLGPYWPFWRYLRCPKVLRLILSHGRPGRRQRKPRCRIAFTAKDLSSQIRVITQFLTHSVSSISSTLSSSTITSIGGGRGFLPFLFPQVHSRCGLFSPHSH</sequence>
<dbReference type="PaxDb" id="7159-AAEL017343-PA"/>
<reference evidence="1" key="1">
    <citation type="submission" date="2005-10" db="EMBL/GenBank/DDBJ databases">
        <authorList>
            <person name="Loftus B.J."/>
            <person name="Nene V.M."/>
            <person name="Hannick L.I."/>
            <person name="Bidwell S."/>
            <person name="Haas B."/>
            <person name="Amedeo P."/>
            <person name="Orvis J."/>
            <person name="Wortman J.R."/>
            <person name="White O.R."/>
            <person name="Salzberg S."/>
            <person name="Shumway M."/>
            <person name="Koo H."/>
            <person name="Zhao Y."/>
            <person name="Holmes M."/>
            <person name="Miller J."/>
            <person name="Schatz M."/>
            <person name="Pop M."/>
            <person name="Pai G."/>
            <person name="Utterback T."/>
            <person name="Rogers Y.-H."/>
            <person name="Kravitz S."/>
            <person name="Fraser C.M."/>
        </authorList>
    </citation>
    <scope>NUCLEOTIDE SEQUENCE</scope>
    <source>
        <strain evidence="1">Liverpool</strain>
    </source>
</reference>
<evidence type="ECO:0000313" key="2">
    <source>
        <dbReference type="Proteomes" id="UP000682892"/>
    </source>
</evidence>
<accession>J9HRX7</accession>
<name>J9HRX7_AEDAE</name>
<dbReference type="HOGENOM" id="CLU_2212101_0_0_1"/>
<protein>
    <submittedName>
        <fullName evidence="1">AAEL017343-PA</fullName>
    </submittedName>
</protein>
<dbReference type="Proteomes" id="UP000682892">
    <property type="component" value="Chromosome 2"/>
</dbReference>
<reference evidence="1" key="2">
    <citation type="journal article" date="2007" name="Science">
        <title>Genome sequence of Aedes aegypti, a major arbovirus vector.</title>
        <authorList>
            <person name="Nene V."/>
            <person name="Wortman J.R."/>
            <person name="Lawson D."/>
            <person name="Haas B."/>
            <person name="Kodira C."/>
            <person name="Tu Z.J."/>
            <person name="Loftus B."/>
            <person name="Xi Z."/>
            <person name="Megy K."/>
            <person name="Grabherr M."/>
            <person name="Ren Q."/>
            <person name="Zdobnov E.M."/>
            <person name="Lobo N.F."/>
            <person name="Campbell K.S."/>
            <person name="Brown S.E."/>
            <person name="Bonaldo M.F."/>
            <person name="Zhu J."/>
            <person name="Sinkins S.P."/>
            <person name="Hogenkamp D.G."/>
            <person name="Amedeo P."/>
            <person name="Arensburger P."/>
            <person name="Atkinson P.W."/>
            <person name="Bidwell S."/>
            <person name="Biedler J."/>
            <person name="Birney E."/>
            <person name="Bruggner R.V."/>
            <person name="Costas J."/>
            <person name="Coy M.R."/>
            <person name="Crabtree J."/>
            <person name="Crawford M."/>
            <person name="Debruyn B."/>
            <person name="Decaprio D."/>
            <person name="Eiglmeier K."/>
            <person name="Eisenstadt E."/>
            <person name="El-Dorry H."/>
            <person name="Gelbart W.M."/>
            <person name="Gomes S.L."/>
            <person name="Hammond M."/>
            <person name="Hannick L.I."/>
            <person name="Hogan J.R."/>
            <person name="Holmes M.H."/>
            <person name="Jaffe D."/>
            <person name="Johnston J.S."/>
            <person name="Kennedy R.C."/>
            <person name="Koo H."/>
            <person name="Kravitz S."/>
            <person name="Kriventseva E.V."/>
            <person name="Kulp D."/>
            <person name="Labutti K."/>
            <person name="Lee E."/>
            <person name="Li S."/>
            <person name="Lovin D.D."/>
            <person name="Mao C."/>
            <person name="Mauceli E."/>
            <person name="Menck C.F."/>
            <person name="Miller J.R."/>
            <person name="Montgomery P."/>
            <person name="Mori A."/>
            <person name="Nascimento A.L."/>
            <person name="Naveira H.F."/>
            <person name="Nusbaum C."/>
            <person name="O'leary S."/>
            <person name="Orvis J."/>
            <person name="Pertea M."/>
            <person name="Quesneville H."/>
            <person name="Reidenbach K.R."/>
            <person name="Rogers Y.H."/>
            <person name="Roth C.W."/>
            <person name="Schneider J.R."/>
            <person name="Schatz M."/>
            <person name="Shumway M."/>
            <person name="Stanke M."/>
            <person name="Stinson E.O."/>
            <person name="Tubio J.M."/>
            <person name="Vanzee J.P."/>
            <person name="Verjovski-Almeida S."/>
            <person name="Werner D."/>
            <person name="White O."/>
            <person name="Wyder S."/>
            <person name="Zeng Q."/>
            <person name="Zhao Q."/>
            <person name="Zhao Y."/>
            <person name="Hill C.A."/>
            <person name="Raikhel A.S."/>
            <person name="Soares M.B."/>
            <person name="Knudson D.L."/>
            <person name="Lee N.H."/>
            <person name="Galagan J."/>
            <person name="Salzberg S.L."/>
            <person name="Paulsen I.T."/>
            <person name="Dimopoulos G."/>
            <person name="Collins F.H."/>
            <person name="Birren B."/>
            <person name="Fraser-Liggett C.M."/>
            <person name="Severson D.W."/>
        </authorList>
    </citation>
    <scope>NUCLEOTIDE SEQUENCE [LARGE SCALE GENOMIC DNA]</scope>
    <source>
        <strain evidence="1">Liverpool</strain>
    </source>
</reference>
<evidence type="ECO:0000313" key="1">
    <source>
        <dbReference type="EMBL" id="EJY57363.1"/>
    </source>
</evidence>